<dbReference type="EMBL" id="QRAO01000003">
    <property type="protein sequence ID" value="RDK85225.1"/>
    <property type="molecule type" value="Genomic_DNA"/>
</dbReference>
<evidence type="ECO:0000313" key="1">
    <source>
        <dbReference type="EMBL" id="RDK85225.1"/>
    </source>
</evidence>
<gene>
    <name evidence="1" type="ORF">C8D94_10343</name>
</gene>
<comment type="caution">
    <text evidence="1">The sequence shown here is derived from an EMBL/GenBank/DDBJ whole genome shotgun (WGS) entry which is preliminary data.</text>
</comment>
<organism evidence="1 2">
    <name type="scientific">Marinirhabdus gelatinilytica</name>
    <dbReference type="NCBI Taxonomy" id="1703343"/>
    <lineage>
        <taxon>Bacteria</taxon>
        <taxon>Pseudomonadati</taxon>
        <taxon>Bacteroidota</taxon>
        <taxon>Flavobacteriia</taxon>
        <taxon>Flavobacteriales</taxon>
        <taxon>Flavobacteriaceae</taxon>
    </lineage>
</organism>
<evidence type="ECO:0000313" key="2">
    <source>
        <dbReference type="Proteomes" id="UP000255317"/>
    </source>
</evidence>
<dbReference type="OrthoDB" id="704518at2"/>
<protein>
    <submittedName>
        <fullName evidence="1">Uncharacterized protein</fullName>
    </submittedName>
</protein>
<reference evidence="1 2" key="1">
    <citation type="submission" date="2018-07" db="EMBL/GenBank/DDBJ databases">
        <title>Genomic Encyclopedia of Type Strains, Phase IV (KMG-IV): sequencing the most valuable type-strain genomes for metagenomic binning, comparative biology and taxonomic classification.</title>
        <authorList>
            <person name="Goeker M."/>
        </authorList>
    </citation>
    <scope>NUCLEOTIDE SEQUENCE [LARGE SCALE GENOMIC DNA]</scope>
    <source>
        <strain evidence="1 2">DSM 101478</strain>
    </source>
</reference>
<dbReference type="AlphaFoldDB" id="A0A370QA20"/>
<name>A0A370QA20_9FLAO</name>
<dbReference type="Proteomes" id="UP000255317">
    <property type="component" value="Unassembled WGS sequence"/>
</dbReference>
<dbReference type="RefSeq" id="WP_115123661.1">
    <property type="nucleotide sequence ID" value="NZ_QRAO01000003.1"/>
</dbReference>
<proteinExistence type="predicted"/>
<accession>A0A370QA20</accession>
<keyword evidence="2" id="KW-1185">Reference proteome</keyword>
<sequence length="200" mass="23196">MKQLITTLVLLATTVTFSQEATPYPKLLNTPADWKNEFFTIPLSFAQELPLQGFEEAVFPPGWSDVESEALWSYAFAWHVSAQQPLSALDLEAYLQQYFDGLMQVELVQKEDPNVSPTNVLLLKQATQNNSTHYIGKVKTYDRFRSQKMMTLHLELEQYYCPKEKKSVTVFRFSPKERHETVWDMLRSVILLDGYCTIEK</sequence>